<evidence type="ECO:0000259" key="8">
    <source>
        <dbReference type="PROSITE" id="PS50090"/>
    </source>
</evidence>
<feature type="domain" description="Myb-like" evidence="8">
    <location>
        <begin position="64"/>
        <end position="114"/>
    </location>
</feature>
<dbReference type="SMART" id="SM00717">
    <property type="entry name" value="SANT"/>
    <property type="match status" value="2"/>
</dbReference>
<protein>
    <submittedName>
        <fullName evidence="10">Uncharacterized protein</fullName>
    </submittedName>
</protein>
<dbReference type="Proteomes" id="UP000029121">
    <property type="component" value="Unassembled WGS sequence"/>
</dbReference>
<dbReference type="Pfam" id="PF13921">
    <property type="entry name" value="Myb_DNA-bind_6"/>
    <property type="match status" value="1"/>
</dbReference>
<dbReference type="PANTHER" id="PTHR45614">
    <property type="entry name" value="MYB PROTEIN-RELATED"/>
    <property type="match status" value="1"/>
</dbReference>
<dbReference type="Gene3D" id="1.10.10.60">
    <property type="entry name" value="Homeodomain-like"/>
    <property type="match status" value="2"/>
</dbReference>
<dbReference type="AlphaFoldDB" id="R0GF62"/>
<dbReference type="GO" id="GO:0000978">
    <property type="term" value="F:RNA polymerase II cis-regulatory region sequence-specific DNA binding"/>
    <property type="evidence" value="ECO:0007669"/>
    <property type="project" value="TreeGrafter"/>
</dbReference>
<feature type="region of interest" description="Disordered" evidence="7">
    <location>
        <begin position="113"/>
        <end position="135"/>
    </location>
</feature>
<keyword evidence="11" id="KW-1185">Reference proteome</keyword>
<evidence type="ECO:0000256" key="7">
    <source>
        <dbReference type="SAM" id="MobiDB-lite"/>
    </source>
</evidence>
<comment type="subcellular location">
    <subcellularLocation>
        <location evidence="1">Nucleus</location>
    </subcellularLocation>
</comment>
<evidence type="ECO:0000256" key="2">
    <source>
        <dbReference type="ARBA" id="ARBA00022737"/>
    </source>
</evidence>
<dbReference type="STRING" id="81985.R0GF62"/>
<dbReference type="InterPro" id="IPR001005">
    <property type="entry name" value="SANT/Myb"/>
</dbReference>
<dbReference type="SUPFAM" id="SSF46689">
    <property type="entry name" value="Homeodomain-like"/>
    <property type="match status" value="1"/>
</dbReference>
<dbReference type="GO" id="GO:0000981">
    <property type="term" value="F:DNA-binding transcription factor activity, RNA polymerase II-specific"/>
    <property type="evidence" value="ECO:0007669"/>
    <property type="project" value="TreeGrafter"/>
</dbReference>
<evidence type="ECO:0000256" key="1">
    <source>
        <dbReference type="ARBA" id="ARBA00004123"/>
    </source>
</evidence>
<keyword evidence="5" id="KW-0804">Transcription</keyword>
<dbReference type="InterPro" id="IPR009057">
    <property type="entry name" value="Homeodomain-like_sf"/>
</dbReference>
<dbReference type="EMBL" id="KB870811">
    <property type="protein sequence ID" value="EOA15389.1"/>
    <property type="molecule type" value="Genomic_DNA"/>
</dbReference>
<evidence type="ECO:0000313" key="10">
    <source>
        <dbReference type="EMBL" id="EOA15389.1"/>
    </source>
</evidence>
<dbReference type="CDD" id="cd00167">
    <property type="entry name" value="SANT"/>
    <property type="match status" value="2"/>
</dbReference>
<dbReference type="PANTHER" id="PTHR45614:SF281">
    <property type="entry name" value="(RAPE) HYPOTHETICAL PROTEIN"/>
    <property type="match status" value="1"/>
</dbReference>
<dbReference type="OrthoDB" id="2143914at2759"/>
<keyword evidence="3" id="KW-0805">Transcription regulation</keyword>
<dbReference type="PROSITE" id="PS51294">
    <property type="entry name" value="HTH_MYB"/>
    <property type="match status" value="2"/>
</dbReference>
<evidence type="ECO:0000259" key="9">
    <source>
        <dbReference type="PROSITE" id="PS51294"/>
    </source>
</evidence>
<dbReference type="FunFam" id="1.10.10.60:FF:000010">
    <property type="entry name" value="Transcriptional activator Myb isoform A"/>
    <property type="match status" value="1"/>
</dbReference>
<evidence type="ECO:0000313" key="11">
    <source>
        <dbReference type="Proteomes" id="UP000029121"/>
    </source>
</evidence>
<dbReference type="PROSITE" id="PS50090">
    <property type="entry name" value="MYB_LIKE"/>
    <property type="match status" value="2"/>
</dbReference>
<dbReference type="InterPro" id="IPR017930">
    <property type="entry name" value="Myb_dom"/>
</dbReference>
<feature type="domain" description="HTH myb-type" evidence="9">
    <location>
        <begin position="68"/>
        <end position="118"/>
    </location>
</feature>
<gene>
    <name evidence="10" type="ORF">CARUB_v10006405mg</name>
</gene>
<keyword evidence="2" id="KW-0677">Repeat</keyword>
<name>R0GF62_9BRAS</name>
<organism evidence="10 11">
    <name type="scientific">Capsella rubella</name>
    <dbReference type="NCBI Taxonomy" id="81985"/>
    <lineage>
        <taxon>Eukaryota</taxon>
        <taxon>Viridiplantae</taxon>
        <taxon>Streptophyta</taxon>
        <taxon>Embryophyta</taxon>
        <taxon>Tracheophyta</taxon>
        <taxon>Spermatophyta</taxon>
        <taxon>Magnoliopsida</taxon>
        <taxon>eudicotyledons</taxon>
        <taxon>Gunneridae</taxon>
        <taxon>Pentapetalae</taxon>
        <taxon>rosids</taxon>
        <taxon>malvids</taxon>
        <taxon>Brassicales</taxon>
        <taxon>Brassicaceae</taxon>
        <taxon>Camelineae</taxon>
        <taxon>Capsella</taxon>
    </lineage>
</organism>
<evidence type="ECO:0000256" key="3">
    <source>
        <dbReference type="ARBA" id="ARBA00023015"/>
    </source>
</evidence>
<dbReference type="GO" id="GO:0005634">
    <property type="term" value="C:nucleus"/>
    <property type="evidence" value="ECO:0007669"/>
    <property type="project" value="UniProtKB-SubCell"/>
</dbReference>
<feature type="non-terminal residue" evidence="10">
    <location>
        <position position="1"/>
    </location>
</feature>
<feature type="domain" description="Myb-like" evidence="8">
    <location>
        <begin position="12"/>
        <end position="63"/>
    </location>
</feature>
<dbReference type="InterPro" id="IPR050560">
    <property type="entry name" value="MYB_TF"/>
</dbReference>
<proteinExistence type="predicted"/>
<dbReference type="KEGG" id="crb:17878888"/>
<sequence>RPLNEVREEEKNKDRQSKLWTSLEDSKLRELVAVSGPQKWSHIGKQMQGRTGKTCRSRWFNYLDPKINKDAFSDEENEKLLKAHKELGNKWSRIAKRFHGRTDRAVHKQFDKLMRRELKKPSSASPHDPNDKAEG</sequence>
<feature type="domain" description="HTH myb-type" evidence="9">
    <location>
        <begin position="12"/>
        <end position="67"/>
    </location>
</feature>
<accession>R0GF62</accession>
<dbReference type="eggNOG" id="KOG0048">
    <property type="taxonomic scope" value="Eukaryota"/>
</dbReference>
<keyword evidence="6" id="KW-0539">Nucleus</keyword>
<reference evidence="11" key="1">
    <citation type="journal article" date="2013" name="Nat. Genet.">
        <title>The Capsella rubella genome and the genomic consequences of rapid mating system evolution.</title>
        <authorList>
            <person name="Slotte T."/>
            <person name="Hazzouri K.M."/>
            <person name="Agren J.A."/>
            <person name="Koenig D."/>
            <person name="Maumus F."/>
            <person name="Guo Y.L."/>
            <person name="Steige K."/>
            <person name="Platts A.E."/>
            <person name="Escobar J.S."/>
            <person name="Newman L.K."/>
            <person name="Wang W."/>
            <person name="Mandakova T."/>
            <person name="Vello E."/>
            <person name="Smith L.M."/>
            <person name="Henz S.R."/>
            <person name="Steffen J."/>
            <person name="Takuno S."/>
            <person name="Brandvain Y."/>
            <person name="Coop G."/>
            <person name="Andolfatto P."/>
            <person name="Hu T.T."/>
            <person name="Blanchette M."/>
            <person name="Clark R.M."/>
            <person name="Quesneville H."/>
            <person name="Nordborg M."/>
            <person name="Gaut B.S."/>
            <person name="Lysak M.A."/>
            <person name="Jenkins J."/>
            <person name="Grimwood J."/>
            <person name="Chapman J."/>
            <person name="Prochnik S."/>
            <person name="Shu S."/>
            <person name="Rokhsar D."/>
            <person name="Schmutz J."/>
            <person name="Weigel D."/>
            <person name="Wright S.I."/>
        </authorList>
    </citation>
    <scope>NUCLEOTIDE SEQUENCE [LARGE SCALE GENOMIC DNA]</scope>
    <source>
        <strain evidence="11">cv. Monte Gargano</strain>
    </source>
</reference>
<evidence type="ECO:0000256" key="6">
    <source>
        <dbReference type="ARBA" id="ARBA00023242"/>
    </source>
</evidence>
<evidence type="ECO:0000256" key="4">
    <source>
        <dbReference type="ARBA" id="ARBA00023125"/>
    </source>
</evidence>
<keyword evidence="4" id="KW-0238">DNA-binding</keyword>
<evidence type="ECO:0000256" key="5">
    <source>
        <dbReference type="ARBA" id="ARBA00023163"/>
    </source>
</evidence>